<protein>
    <submittedName>
        <fullName evidence="2">Uncharacterized protein</fullName>
    </submittedName>
</protein>
<evidence type="ECO:0000313" key="2">
    <source>
        <dbReference type="WBParaSite" id="SVE_0075600.1"/>
    </source>
</evidence>
<dbReference type="AlphaFoldDB" id="A0A0K0EW57"/>
<proteinExistence type="predicted"/>
<sequence>MEVKVYGLFNNKNWVLFNYLCVSLNINVLHAKAYDNILVLDIFCCTVDGITAAGRKNKKGSDVTSDEDIVDESNNIILTGDTFKEISIHKCMFNLLLLAYRLI</sequence>
<dbReference type="Proteomes" id="UP000035680">
    <property type="component" value="Unassembled WGS sequence"/>
</dbReference>
<reference evidence="2" key="2">
    <citation type="submission" date="2015-08" db="UniProtKB">
        <authorList>
            <consortium name="WormBaseParasite"/>
        </authorList>
    </citation>
    <scope>IDENTIFICATION</scope>
</reference>
<keyword evidence="1" id="KW-1185">Reference proteome</keyword>
<name>A0A0K0EW57_STRVS</name>
<organism evidence="1 2">
    <name type="scientific">Strongyloides venezuelensis</name>
    <name type="common">Threadworm</name>
    <dbReference type="NCBI Taxonomy" id="75913"/>
    <lineage>
        <taxon>Eukaryota</taxon>
        <taxon>Metazoa</taxon>
        <taxon>Ecdysozoa</taxon>
        <taxon>Nematoda</taxon>
        <taxon>Chromadorea</taxon>
        <taxon>Rhabditida</taxon>
        <taxon>Tylenchina</taxon>
        <taxon>Panagrolaimomorpha</taxon>
        <taxon>Strongyloidoidea</taxon>
        <taxon>Strongyloididae</taxon>
        <taxon>Strongyloides</taxon>
    </lineage>
</organism>
<evidence type="ECO:0000313" key="1">
    <source>
        <dbReference type="Proteomes" id="UP000035680"/>
    </source>
</evidence>
<accession>A0A0K0EW57</accession>
<reference evidence="1" key="1">
    <citation type="submission" date="2014-07" db="EMBL/GenBank/DDBJ databases">
        <authorList>
            <person name="Martin A.A"/>
            <person name="De Silva N."/>
        </authorList>
    </citation>
    <scope>NUCLEOTIDE SEQUENCE</scope>
</reference>
<dbReference type="WBParaSite" id="SVE_0075600.1">
    <property type="protein sequence ID" value="SVE_0075600.1"/>
    <property type="gene ID" value="SVE_0075600"/>
</dbReference>